<dbReference type="AlphaFoldDB" id="A0A9D1MN70"/>
<gene>
    <name evidence="1" type="ORF">IAB07_06240</name>
</gene>
<dbReference type="EMBL" id="DVNJ01000032">
    <property type="protein sequence ID" value="HIU63347.1"/>
    <property type="molecule type" value="Genomic_DNA"/>
</dbReference>
<organism evidence="1 2">
    <name type="scientific">Candidatus Caccalectryoclostridium excrementigallinarum</name>
    <dbReference type="NCBI Taxonomy" id="2840710"/>
    <lineage>
        <taxon>Bacteria</taxon>
        <taxon>Bacillati</taxon>
        <taxon>Bacillota</taxon>
        <taxon>Clostridia</taxon>
        <taxon>Christensenellales</taxon>
        <taxon>Christensenellaceae</taxon>
        <taxon>Christensenellaceae incertae sedis</taxon>
        <taxon>Candidatus Caccalectryoclostridium</taxon>
    </lineage>
</organism>
<reference evidence="1" key="1">
    <citation type="submission" date="2020-10" db="EMBL/GenBank/DDBJ databases">
        <authorList>
            <person name="Gilroy R."/>
        </authorList>
    </citation>
    <scope>NUCLEOTIDE SEQUENCE</scope>
    <source>
        <strain evidence="1">9366</strain>
    </source>
</reference>
<sequence>MKTNRRETLRYLGVKGAPDERTLALVERAEKEAEKCVFPRFTFRLFPLEREPLSVGGTPLEGADIAAYLKGCDEVYLIAATLGFEAEKRINFLMQSSPALGVALDAVCTSVLESFLDEQCRKLQEGSKKRLKPRFSCGYGDFPLSQQRDMVRLLDTGRKIGVFLSESLMLAPQKSVTALVGAGERARGKSEGCSACGKKDCAFKKELK</sequence>
<comment type="caution">
    <text evidence="1">The sequence shown here is derived from an EMBL/GenBank/DDBJ whole genome shotgun (WGS) entry which is preliminary data.</text>
</comment>
<dbReference type="Gene3D" id="3.40.109.40">
    <property type="match status" value="1"/>
</dbReference>
<accession>A0A9D1MN70</accession>
<name>A0A9D1MN70_9FIRM</name>
<proteinExistence type="predicted"/>
<protein>
    <submittedName>
        <fullName evidence="1">Vitamin B12 dependent methionine synthase activation subunit</fullName>
    </submittedName>
</protein>
<dbReference type="Proteomes" id="UP000824145">
    <property type="component" value="Unassembled WGS sequence"/>
</dbReference>
<reference evidence="1" key="2">
    <citation type="journal article" date="2021" name="PeerJ">
        <title>Extensive microbial diversity within the chicken gut microbiome revealed by metagenomics and culture.</title>
        <authorList>
            <person name="Gilroy R."/>
            <person name="Ravi A."/>
            <person name="Getino M."/>
            <person name="Pursley I."/>
            <person name="Horton D.L."/>
            <person name="Alikhan N.F."/>
            <person name="Baker D."/>
            <person name="Gharbi K."/>
            <person name="Hall N."/>
            <person name="Watson M."/>
            <person name="Adriaenssens E.M."/>
            <person name="Foster-Nyarko E."/>
            <person name="Jarju S."/>
            <person name="Secka A."/>
            <person name="Antonio M."/>
            <person name="Oren A."/>
            <person name="Chaudhuri R.R."/>
            <person name="La Ragione R."/>
            <person name="Hildebrand F."/>
            <person name="Pallen M.J."/>
        </authorList>
    </citation>
    <scope>NUCLEOTIDE SEQUENCE</scope>
    <source>
        <strain evidence="1">9366</strain>
    </source>
</reference>
<dbReference type="InterPro" id="IPR037010">
    <property type="entry name" value="VitB12-dep_Met_synth_activ_sf"/>
</dbReference>
<evidence type="ECO:0000313" key="1">
    <source>
        <dbReference type="EMBL" id="HIU63347.1"/>
    </source>
</evidence>
<dbReference type="SUPFAM" id="SSF56507">
    <property type="entry name" value="Methionine synthase activation domain-like"/>
    <property type="match status" value="1"/>
</dbReference>
<evidence type="ECO:0000313" key="2">
    <source>
        <dbReference type="Proteomes" id="UP000824145"/>
    </source>
</evidence>
<dbReference type="GO" id="GO:0008705">
    <property type="term" value="F:methionine synthase activity"/>
    <property type="evidence" value="ECO:0007669"/>
    <property type="project" value="InterPro"/>
</dbReference>